<dbReference type="EMBL" id="VOQF01000022">
    <property type="protein sequence ID" value="TXC81928.1"/>
    <property type="molecule type" value="Genomic_DNA"/>
</dbReference>
<organism evidence="2 3">
    <name type="scientific">Metabacillus litoralis</name>
    <dbReference type="NCBI Taxonomy" id="152268"/>
    <lineage>
        <taxon>Bacteria</taxon>
        <taxon>Bacillati</taxon>
        <taxon>Bacillota</taxon>
        <taxon>Bacilli</taxon>
        <taxon>Bacillales</taxon>
        <taxon>Bacillaceae</taxon>
        <taxon>Metabacillus</taxon>
    </lineage>
</organism>
<reference evidence="2 3" key="1">
    <citation type="journal article" date="2005" name="Int. J. Syst. Evol. Microbiol.">
        <title>Bacillus litoralis sp. nov., isolated from a tidal flat of the Yellow Sea in Korea.</title>
        <authorList>
            <person name="Yoon J.H."/>
            <person name="Oh T.K."/>
        </authorList>
    </citation>
    <scope>NUCLEOTIDE SEQUENCE [LARGE SCALE GENOMIC DNA]</scope>
    <source>
        <strain evidence="2 3">SW-211</strain>
    </source>
</reference>
<dbReference type="InterPro" id="IPR006379">
    <property type="entry name" value="HAD-SF_hydro_IIB"/>
</dbReference>
<dbReference type="SUPFAM" id="SSF56784">
    <property type="entry name" value="HAD-like"/>
    <property type="match status" value="1"/>
</dbReference>
<dbReference type="GO" id="GO:0005829">
    <property type="term" value="C:cytosol"/>
    <property type="evidence" value="ECO:0007669"/>
    <property type="project" value="TreeGrafter"/>
</dbReference>
<dbReference type="OrthoDB" id="9810101at2"/>
<dbReference type="Pfam" id="PF08282">
    <property type="entry name" value="Hydrolase_3"/>
    <property type="match status" value="1"/>
</dbReference>
<keyword evidence="1" id="KW-0175">Coiled coil</keyword>
<proteinExistence type="predicted"/>
<dbReference type="InterPro" id="IPR036412">
    <property type="entry name" value="HAD-like_sf"/>
</dbReference>
<feature type="coiled-coil region" evidence="1">
    <location>
        <begin position="157"/>
        <end position="184"/>
    </location>
</feature>
<dbReference type="GO" id="GO:0016791">
    <property type="term" value="F:phosphatase activity"/>
    <property type="evidence" value="ECO:0007669"/>
    <property type="project" value="TreeGrafter"/>
</dbReference>
<dbReference type="Gene3D" id="3.30.1240.10">
    <property type="match status" value="1"/>
</dbReference>
<dbReference type="Gene3D" id="3.40.50.1000">
    <property type="entry name" value="HAD superfamily/HAD-like"/>
    <property type="match status" value="1"/>
</dbReference>
<dbReference type="PANTHER" id="PTHR10000">
    <property type="entry name" value="PHOSPHOSERINE PHOSPHATASE"/>
    <property type="match status" value="1"/>
</dbReference>
<name>A0A5C6VF98_9BACI</name>
<dbReference type="PROSITE" id="PS01229">
    <property type="entry name" value="COF_2"/>
    <property type="match status" value="1"/>
</dbReference>
<keyword evidence="3" id="KW-1185">Reference proteome</keyword>
<evidence type="ECO:0000313" key="3">
    <source>
        <dbReference type="Proteomes" id="UP000321363"/>
    </source>
</evidence>
<gene>
    <name evidence="2" type="ORF">FS935_21345</name>
</gene>
<accession>A0A5C6VF98</accession>
<dbReference type="InterPro" id="IPR000150">
    <property type="entry name" value="Cof"/>
</dbReference>
<comment type="caution">
    <text evidence="2">The sequence shown here is derived from an EMBL/GenBank/DDBJ whole genome shotgun (WGS) entry which is preliminary data.</text>
</comment>
<dbReference type="Proteomes" id="UP000321363">
    <property type="component" value="Unassembled WGS sequence"/>
</dbReference>
<dbReference type="NCBIfam" id="TIGR00099">
    <property type="entry name" value="Cof-subfamily"/>
    <property type="match status" value="1"/>
</dbReference>
<dbReference type="GO" id="GO:0000287">
    <property type="term" value="F:magnesium ion binding"/>
    <property type="evidence" value="ECO:0007669"/>
    <property type="project" value="TreeGrafter"/>
</dbReference>
<dbReference type="PANTHER" id="PTHR10000:SF55">
    <property type="entry name" value="5-AMINO-6-(5-PHOSPHO-D-RIBITYLAMINO)URACIL PHOSPHATASE YCSE"/>
    <property type="match status" value="1"/>
</dbReference>
<evidence type="ECO:0000256" key="1">
    <source>
        <dbReference type="SAM" id="Coils"/>
    </source>
</evidence>
<sequence>MDGTILTHQNQVTVKTKEVIDQLRSKGILVFIATGRSFDEIEALVPEGFQVDGFISSNGMAAHVDGVAVMEHSLPLDLVEKVIEKARKHKVYYELFPNKGSRFTLKEDRHFLENEIRDPRTETVGINEWMSRKEAIKSEIEWKDVIEGDKFSKFYCFSRSKEHINTWKKELEELKKEIDFTMSISSEHNVEIMVANVNKATGIEYILNKHNLTANDIVGIGDSDNDIPMLKFVGHSVAMKNAPDHIKELVDDVTDFTCDEDGVSDYLEKHFL</sequence>
<protein>
    <submittedName>
        <fullName evidence="2">HAD family phosphatase</fullName>
    </submittedName>
</protein>
<evidence type="ECO:0000313" key="2">
    <source>
        <dbReference type="EMBL" id="TXC81928.1"/>
    </source>
</evidence>
<dbReference type="NCBIfam" id="TIGR01484">
    <property type="entry name" value="HAD-SF-IIB"/>
    <property type="match status" value="1"/>
</dbReference>
<dbReference type="InterPro" id="IPR023214">
    <property type="entry name" value="HAD_sf"/>
</dbReference>
<dbReference type="AlphaFoldDB" id="A0A5C6VF98"/>